<dbReference type="STRING" id="1125876.SAMN05443292_2615"/>
<evidence type="ECO:0000256" key="1">
    <source>
        <dbReference type="SAM" id="SignalP"/>
    </source>
</evidence>
<sequence length="154" mass="18045">MKKILVTGVLLMATFNLQAQNFGSISKILDKLEANTKTQKEYDNYNIEGKKFFVLVNADDHSERHIIEFLPENKVQIIELIDDKKTGDQFSNIFNGDIVRNHNSISVRADILEGEKIAMPKVYNLLLNFYKGYWYLIDINTREKWLETHYLDKK</sequence>
<keyword evidence="1" id="KW-0732">Signal</keyword>
<dbReference type="Proteomes" id="UP000198931">
    <property type="component" value="Unassembled WGS sequence"/>
</dbReference>
<organism evidence="2 3">
    <name type="scientific">Halpernia frigidisoli</name>
    <dbReference type="NCBI Taxonomy" id="1125876"/>
    <lineage>
        <taxon>Bacteria</taxon>
        <taxon>Pseudomonadati</taxon>
        <taxon>Bacteroidota</taxon>
        <taxon>Flavobacteriia</taxon>
        <taxon>Flavobacteriales</taxon>
        <taxon>Weeksellaceae</taxon>
        <taxon>Chryseobacterium group</taxon>
        <taxon>Halpernia</taxon>
    </lineage>
</organism>
<reference evidence="2 3" key="1">
    <citation type="submission" date="2016-10" db="EMBL/GenBank/DDBJ databases">
        <authorList>
            <person name="de Groot N.N."/>
        </authorList>
    </citation>
    <scope>NUCLEOTIDE SEQUENCE [LARGE SCALE GENOMIC DNA]</scope>
    <source>
        <strain evidence="2 3">DSM 26000</strain>
    </source>
</reference>
<feature type="chain" id="PRO_5011492943" evidence="1">
    <location>
        <begin position="20"/>
        <end position="154"/>
    </location>
</feature>
<evidence type="ECO:0000313" key="3">
    <source>
        <dbReference type="Proteomes" id="UP000198931"/>
    </source>
</evidence>
<accession>A0A1I3IHW9</accession>
<dbReference type="OrthoDB" id="1270560at2"/>
<dbReference type="AlphaFoldDB" id="A0A1I3IHW9"/>
<dbReference type="RefSeq" id="WP_090081631.1">
    <property type="nucleotide sequence ID" value="NZ_FOQT01000005.1"/>
</dbReference>
<dbReference type="EMBL" id="FOQT01000005">
    <property type="protein sequence ID" value="SFI47459.1"/>
    <property type="molecule type" value="Genomic_DNA"/>
</dbReference>
<feature type="signal peptide" evidence="1">
    <location>
        <begin position="1"/>
        <end position="19"/>
    </location>
</feature>
<evidence type="ECO:0000313" key="2">
    <source>
        <dbReference type="EMBL" id="SFI47459.1"/>
    </source>
</evidence>
<keyword evidence="3" id="KW-1185">Reference proteome</keyword>
<name>A0A1I3IHW9_9FLAO</name>
<gene>
    <name evidence="2" type="ORF">SAMN05443292_2615</name>
</gene>
<proteinExistence type="predicted"/>
<protein>
    <submittedName>
        <fullName evidence="2">Uncharacterized protein</fullName>
    </submittedName>
</protein>